<dbReference type="InterPro" id="IPR015300">
    <property type="entry name" value="DNA-bd_pseudobarrel_sf"/>
</dbReference>
<dbReference type="SMART" id="SM01019">
    <property type="entry name" value="B3"/>
    <property type="match status" value="1"/>
</dbReference>
<keyword evidence="4" id="KW-0804">Transcription</keyword>
<dbReference type="Gramene" id="QL05p041354:mrna">
    <property type="protein sequence ID" value="QL05p041354:mrna"/>
    <property type="gene ID" value="QL05p041354"/>
</dbReference>
<dbReference type="Proteomes" id="UP000594261">
    <property type="component" value="Chromosome 5"/>
</dbReference>
<dbReference type="EMBL" id="LRBV02000005">
    <property type="status" value="NOT_ANNOTATED_CDS"/>
    <property type="molecule type" value="Genomic_DNA"/>
</dbReference>
<evidence type="ECO:0000256" key="5">
    <source>
        <dbReference type="ARBA" id="ARBA00023242"/>
    </source>
</evidence>
<evidence type="ECO:0000313" key="9">
    <source>
        <dbReference type="Proteomes" id="UP000594261"/>
    </source>
</evidence>
<dbReference type="GO" id="GO:0005634">
    <property type="term" value="C:nucleus"/>
    <property type="evidence" value="ECO:0007669"/>
    <property type="project" value="UniProtKB-SubCell"/>
</dbReference>
<dbReference type="EnsemblPlants" id="QL05p041354:mrna">
    <property type="protein sequence ID" value="QL05p041354:mrna"/>
    <property type="gene ID" value="QL05p041354"/>
</dbReference>
<evidence type="ECO:0000256" key="4">
    <source>
        <dbReference type="ARBA" id="ARBA00023163"/>
    </source>
</evidence>
<reference evidence="8 9" key="1">
    <citation type="journal article" date="2016" name="G3 (Bethesda)">
        <title>First Draft Assembly and Annotation of the Genome of a California Endemic Oak Quercus lobata Nee (Fagaceae).</title>
        <authorList>
            <person name="Sork V.L."/>
            <person name="Fitz-Gibbon S.T."/>
            <person name="Puiu D."/>
            <person name="Crepeau M."/>
            <person name="Gugger P.F."/>
            <person name="Sherman R."/>
            <person name="Stevens K."/>
            <person name="Langley C.H."/>
            <person name="Pellegrini M."/>
            <person name="Salzberg S.L."/>
        </authorList>
    </citation>
    <scope>NUCLEOTIDE SEQUENCE [LARGE SCALE GENOMIC DNA]</scope>
    <source>
        <strain evidence="8 9">cv. SW786</strain>
    </source>
</reference>
<dbReference type="PANTHER" id="PTHR31140:SF74">
    <property type="entry name" value="B3 DOMAIN-CONTAINING TRANSCRIPTION FACTOR LEC2"/>
    <property type="match status" value="1"/>
</dbReference>
<evidence type="ECO:0000256" key="3">
    <source>
        <dbReference type="ARBA" id="ARBA00023125"/>
    </source>
</evidence>
<dbReference type="InterPro" id="IPR003340">
    <property type="entry name" value="B3_DNA-bd"/>
</dbReference>
<dbReference type="Gene3D" id="3.40.50.10140">
    <property type="entry name" value="Toll/interleukin-1 receptor homology (TIR) domain"/>
    <property type="match status" value="1"/>
</dbReference>
<comment type="subcellular location">
    <subcellularLocation>
        <location evidence="1">Nucleus</location>
    </subcellularLocation>
</comment>
<dbReference type="GO" id="GO:0003677">
    <property type="term" value="F:DNA binding"/>
    <property type="evidence" value="ECO:0007669"/>
    <property type="project" value="UniProtKB-KW"/>
</dbReference>
<dbReference type="Pfam" id="PF02362">
    <property type="entry name" value="B3"/>
    <property type="match status" value="1"/>
</dbReference>
<evidence type="ECO:0008006" key="10">
    <source>
        <dbReference type="Google" id="ProtNLM"/>
    </source>
</evidence>
<dbReference type="FunCoup" id="A0A7N2LNM5">
    <property type="interactions" value="77"/>
</dbReference>
<sequence length="506" mass="57620">MSTIAVVVFSRNYASSSWCLTFKFDIDEFIESLSNLSDPESQLIDELIESLCNLSNQMPEDGSTNWDLPPRFDDSPDEADEMVQDHVADLPLAFPHPHNTPFLSLLIVLTIFCFHQETHKQTIHLSLLSQPSLITTQHYSIDQVHHSFRLLLIMDTFFTYTPTTTTTTTNTNTMNFPSTTTNTTTAAASSTSSMPSSQYYFPPHDETQTLMQFPYAYPLELVQAGQQGEAFTYPSYPFVIGTNSSQPHLVPDEQQQERRLVDAWTTKVARCKRKMARQKSLCLTKDPASWASSTQMNTQGLAVYDADHVQNVNNVNEDPYTFRTPDNKRLRFLLKKELKNSDVGSLGRIVLPKREAEENLPILSDKDGIQIVIQDAYSNQAWIMKYKYWLNNKSRMYVLENTVDFVKQNGLAIGDSITLYEDELKNLYFSIKKVDKPVNEPLYKQQYTNLGINCNNFSAPFMHESRDEEEASLALLIEQLRHQEEQDANSLATLPIGGTSSHSRLI</sequence>
<dbReference type="InterPro" id="IPR000157">
    <property type="entry name" value="TIR_dom"/>
</dbReference>
<evidence type="ECO:0000259" key="7">
    <source>
        <dbReference type="PROSITE" id="PS50863"/>
    </source>
</evidence>
<keyword evidence="2" id="KW-0805">Transcription regulation</keyword>
<organism evidence="8 9">
    <name type="scientific">Quercus lobata</name>
    <name type="common">Valley oak</name>
    <dbReference type="NCBI Taxonomy" id="97700"/>
    <lineage>
        <taxon>Eukaryota</taxon>
        <taxon>Viridiplantae</taxon>
        <taxon>Streptophyta</taxon>
        <taxon>Embryophyta</taxon>
        <taxon>Tracheophyta</taxon>
        <taxon>Spermatophyta</taxon>
        <taxon>Magnoliopsida</taxon>
        <taxon>eudicotyledons</taxon>
        <taxon>Gunneridae</taxon>
        <taxon>Pentapetalae</taxon>
        <taxon>rosids</taxon>
        <taxon>fabids</taxon>
        <taxon>Fagales</taxon>
        <taxon>Fagaceae</taxon>
        <taxon>Quercus</taxon>
    </lineage>
</organism>
<accession>A0A7N2LNM5</accession>
<feature type="domain" description="TF-B3" evidence="7">
    <location>
        <begin position="334"/>
        <end position="435"/>
    </location>
</feature>
<dbReference type="PANTHER" id="PTHR31140">
    <property type="entry name" value="B3 DOMAIN-CONTAINING TRANSCRIPTION FACTOR ABI3"/>
    <property type="match status" value="1"/>
</dbReference>
<dbReference type="Gene3D" id="2.40.330.10">
    <property type="entry name" value="DNA-binding pseudobarrel domain"/>
    <property type="match status" value="1"/>
</dbReference>
<keyword evidence="9" id="KW-1185">Reference proteome</keyword>
<dbReference type="InterPro" id="IPR044800">
    <property type="entry name" value="LEC2-like"/>
</dbReference>
<keyword evidence="3" id="KW-0238">DNA-binding</keyword>
<dbReference type="PROSITE" id="PS50104">
    <property type="entry name" value="TIR"/>
    <property type="match status" value="1"/>
</dbReference>
<feature type="domain" description="TIR" evidence="6">
    <location>
        <begin position="1"/>
        <end position="91"/>
    </location>
</feature>
<evidence type="ECO:0000256" key="2">
    <source>
        <dbReference type="ARBA" id="ARBA00023015"/>
    </source>
</evidence>
<dbReference type="SUPFAM" id="SSF101936">
    <property type="entry name" value="DNA-binding pseudobarrel domain"/>
    <property type="match status" value="1"/>
</dbReference>
<dbReference type="GO" id="GO:0003700">
    <property type="term" value="F:DNA-binding transcription factor activity"/>
    <property type="evidence" value="ECO:0007669"/>
    <property type="project" value="InterPro"/>
</dbReference>
<name>A0A7N2LNM5_QUELO</name>
<evidence type="ECO:0000256" key="1">
    <source>
        <dbReference type="ARBA" id="ARBA00004123"/>
    </source>
</evidence>
<dbReference type="PROSITE" id="PS50863">
    <property type="entry name" value="B3"/>
    <property type="match status" value="1"/>
</dbReference>
<dbReference type="AlphaFoldDB" id="A0A7N2LNM5"/>
<dbReference type="GO" id="GO:0007165">
    <property type="term" value="P:signal transduction"/>
    <property type="evidence" value="ECO:0007669"/>
    <property type="project" value="InterPro"/>
</dbReference>
<keyword evidence="5" id="KW-0539">Nucleus</keyword>
<evidence type="ECO:0000259" key="6">
    <source>
        <dbReference type="PROSITE" id="PS50104"/>
    </source>
</evidence>
<dbReference type="CDD" id="cd10017">
    <property type="entry name" value="B3_DNA"/>
    <property type="match status" value="1"/>
</dbReference>
<evidence type="ECO:0000313" key="8">
    <source>
        <dbReference type="EnsemblPlants" id="QL05p041354:mrna"/>
    </source>
</evidence>
<dbReference type="InParanoid" id="A0A7N2LNM5"/>
<proteinExistence type="predicted"/>
<dbReference type="InterPro" id="IPR035897">
    <property type="entry name" value="Toll_tir_struct_dom_sf"/>
</dbReference>
<reference evidence="8" key="2">
    <citation type="submission" date="2021-01" db="UniProtKB">
        <authorList>
            <consortium name="EnsemblPlants"/>
        </authorList>
    </citation>
    <scope>IDENTIFICATION</scope>
</reference>
<protein>
    <recommendedName>
        <fullName evidence="10">TF-B3 domain-containing protein</fullName>
    </recommendedName>
</protein>